<name>E9GQ41_DAPPU</name>
<sequence>MHLLSDAVLIFVLLGNCCQPLLIGGGVKVTLLTRRVKLGNRLEIECRAEPGERAGLPVVLSWRWISNGAVVELDHNRLPPGAEKILNITNRFQDIGFTFIASVVSRIRWTAVPKEASGIYQCRDSNDVNSSQHDDGRFHRRIQDQENKINIFQSRSTFSLTCLTSVGQVEWLGPQSVEDDEYYFREKEIPLRFRWSKKLKFKGSSSILIVQNASYLDTGYYTCYDKKKFNVIDRQFVYVEDPQHMILPPVMQPVGQYRNLRVIGYYSESDVQVGCGPTHPSVRVILKKLDNEIKAIASSEEADGLNNDWSFNPFEGFKINTVYSWEMMGQYQCEATRSNSSKKSVPTKFKMEIHGLQVQSNFDPFTPIVEGDPITLTCRSKNKDAMDLAWRWLPAIPMPYQTIPFMEINATHGKGYLLPFENETSDQEYPPPLGTFQVHRLKWTNFPVEANGIYQCYDANNLNIPVSNITVNVAGSKAPVIIDSEDEEIDVYPGNEFSLECSDNSAFPKPKIQWFMRIVR</sequence>
<dbReference type="PROSITE" id="PS50835">
    <property type="entry name" value="IG_LIKE"/>
    <property type="match status" value="3"/>
</dbReference>
<proteinExistence type="predicted"/>
<evidence type="ECO:0000313" key="4">
    <source>
        <dbReference type="Proteomes" id="UP000000305"/>
    </source>
</evidence>
<feature type="domain" description="Ig-like" evidence="2">
    <location>
        <begin position="479"/>
        <end position="520"/>
    </location>
</feature>
<dbReference type="Proteomes" id="UP000000305">
    <property type="component" value="Unassembled WGS sequence"/>
</dbReference>
<dbReference type="OrthoDB" id="6077854at2759"/>
<organism evidence="3 4">
    <name type="scientific">Daphnia pulex</name>
    <name type="common">Water flea</name>
    <dbReference type="NCBI Taxonomy" id="6669"/>
    <lineage>
        <taxon>Eukaryota</taxon>
        <taxon>Metazoa</taxon>
        <taxon>Ecdysozoa</taxon>
        <taxon>Arthropoda</taxon>
        <taxon>Crustacea</taxon>
        <taxon>Branchiopoda</taxon>
        <taxon>Diplostraca</taxon>
        <taxon>Cladocera</taxon>
        <taxon>Anomopoda</taxon>
        <taxon>Daphniidae</taxon>
        <taxon>Daphnia</taxon>
    </lineage>
</organism>
<feature type="domain" description="Ig-like" evidence="2">
    <location>
        <begin position="156"/>
        <end position="223"/>
    </location>
</feature>
<feature type="signal peptide" evidence="1">
    <location>
        <begin position="1"/>
        <end position="20"/>
    </location>
</feature>
<protein>
    <recommendedName>
        <fullName evidence="2">Ig-like domain-containing protein</fullName>
    </recommendedName>
</protein>
<reference evidence="3 4" key="1">
    <citation type="journal article" date="2011" name="Science">
        <title>The ecoresponsive genome of Daphnia pulex.</title>
        <authorList>
            <person name="Colbourne J.K."/>
            <person name="Pfrender M.E."/>
            <person name="Gilbert D."/>
            <person name="Thomas W.K."/>
            <person name="Tucker A."/>
            <person name="Oakley T.H."/>
            <person name="Tokishita S."/>
            <person name="Aerts A."/>
            <person name="Arnold G.J."/>
            <person name="Basu M.K."/>
            <person name="Bauer D.J."/>
            <person name="Caceres C.E."/>
            <person name="Carmel L."/>
            <person name="Casola C."/>
            <person name="Choi J.H."/>
            <person name="Detter J.C."/>
            <person name="Dong Q."/>
            <person name="Dusheyko S."/>
            <person name="Eads B.D."/>
            <person name="Frohlich T."/>
            <person name="Geiler-Samerotte K.A."/>
            <person name="Gerlach D."/>
            <person name="Hatcher P."/>
            <person name="Jogdeo S."/>
            <person name="Krijgsveld J."/>
            <person name="Kriventseva E.V."/>
            <person name="Kultz D."/>
            <person name="Laforsch C."/>
            <person name="Lindquist E."/>
            <person name="Lopez J."/>
            <person name="Manak J.R."/>
            <person name="Muller J."/>
            <person name="Pangilinan J."/>
            <person name="Patwardhan R.P."/>
            <person name="Pitluck S."/>
            <person name="Pritham E.J."/>
            <person name="Rechtsteiner A."/>
            <person name="Rho M."/>
            <person name="Rogozin I.B."/>
            <person name="Sakarya O."/>
            <person name="Salamov A."/>
            <person name="Schaack S."/>
            <person name="Shapiro H."/>
            <person name="Shiga Y."/>
            <person name="Skalitzky C."/>
            <person name="Smith Z."/>
            <person name="Souvorov A."/>
            <person name="Sung W."/>
            <person name="Tang Z."/>
            <person name="Tsuchiya D."/>
            <person name="Tu H."/>
            <person name="Vos H."/>
            <person name="Wang M."/>
            <person name="Wolf Y.I."/>
            <person name="Yamagata H."/>
            <person name="Yamada T."/>
            <person name="Ye Y."/>
            <person name="Shaw J.R."/>
            <person name="Andrews J."/>
            <person name="Crease T.J."/>
            <person name="Tang H."/>
            <person name="Lucas S.M."/>
            <person name="Robertson H.M."/>
            <person name="Bork P."/>
            <person name="Koonin E.V."/>
            <person name="Zdobnov E.M."/>
            <person name="Grigoriev I.V."/>
            <person name="Lynch M."/>
            <person name="Boore J.L."/>
        </authorList>
    </citation>
    <scope>NUCLEOTIDE SEQUENCE [LARGE SCALE GENOMIC DNA]</scope>
</reference>
<dbReference type="KEGG" id="dpx:DAPPUDRAFT_105512"/>
<evidence type="ECO:0000256" key="1">
    <source>
        <dbReference type="SAM" id="SignalP"/>
    </source>
</evidence>
<feature type="domain" description="Ig-like" evidence="2">
    <location>
        <begin position="20"/>
        <end position="139"/>
    </location>
</feature>
<dbReference type="InterPro" id="IPR042495">
    <property type="entry name" value="PDGFRL"/>
</dbReference>
<dbReference type="InterPro" id="IPR036179">
    <property type="entry name" value="Ig-like_dom_sf"/>
</dbReference>
<dbReference type="PANTHER" id="PTHR15360">
    <property type="entry name" value="PLATELET-DERIVED GROWTH FACTOR RECEPTOR LIKE"/>
    <property type="match status" value="1"/>
</dbReference>
<keyword evidence="1" id="KW-0732">Signal</keyword>
<dbReference type="HOGENOM" id="CLU_524056_0_0_1"/>
<accession>E9GQ41</accession>
<dbReference type="EMBL" id="GL732558">
    <property type="protein sequence ID" value="EFX78236.1"/>
    <property type="molecule type" value="Genomic_DNA"/>
</dbReference>
<feature type="chain" id="PRO_5003240509" description="Ig-like domain-containing protein" evidence="1">
    <location>
        <begin position="21"/>
        <end position="520"/>
    </location>
</feature>
<dbReference type="PANTHER" id="PTHR15360:SF4">
    <property type="entry name" value="PROTEIN KINASE DOMAIN-CONTAINING PROTEIN"/>
    <property type="match status" value="1"/>
</dbReference>
<dbReference type="InterPro" id="IPR013783">
    <property type="entry name" value="Ig-like_fold"/>
</dbReference>
<dbReference type="AlphaFoldDB" id="E9GQ41"/>
<dbReference type="InterPro" id="IPR007110">
    <property type="entry name" value="Ig-like_dom"/>
</dbReference>
<evidence type="ECO:0000313" key="3">
    <source>
        <dbReference type="EMBL" id="EFX78236.1"/>
    </source>
</evidence>
<dbReference type="InParanoid" id="E9GQ41"/>
<evidence type="ECO:0000259" key="2">
    <source>
        <dbReference type="PROSITE" id="PS50835"/>
    </source>
</evidence>
<dbReference type="Gene3D" id="2.60.40.10">
    <property type="entry name" value="Immunoglobulins"/>
    <property type="match status" value="2"/>
</dbReference>
<gene>
    <name evidence="3" type="ORF">DAPPUDRAFT_105512</name>
</gene>
<keyword evidence="4" id="KW-1185">Reference proteome</keyword>
<dbReference type="SUPFAM" id="SSF48726">
    <property type="entry name" value="Immunoglobulin"/>
    <property type="match status" value="2"/>
</dbReference>